<dbReference type="NCBIfam" id="TIGR02532">
    <property type="entry name" value="IV_pilin_GFxxxE"/>
    <property type="match status" value="1"/>
</dbReference>
<keyword evidence="1" id="KW-1133">Transmembrane helix</keyword>
<organism evidence="2 3">
    <name type="scientific">Flexistipes sinusarabici</name>
    <dbReference type="NCBI Taxonomy" id="2352"/>
    <lineage>
        <taxon>Bacteria</taxon>
        <taxon>Pseudomonadati</taxon>
        <taxon>Deferribacterota</taxon>
        <taxon>Deferribacteres</taxon>
        <taxon>Deferribacterales</taxon>
        <taxon>Flexistipitaceae</taxon>
        <taxon>Flexistipes</taxon>
    </lineage>
</organism>
<sequence>MPILRVMTFNKVKKAILHCNNNAFTLLEIIIVITIIGIGVITMTPQMMRSTVEQDKTVEFFNKTLKEALEESKEQHAPISIKGFKGS</sequence>
<reference evidence="2 3" key="1">
    <citation type="submission" date="2019-08" db="EMBL/GenBank/DDBJ databases">
        <title>Genomic characterization of a novel candidate phylum (ARYD3) from a high temperature, high salinity tertiary oil reservoir in north central Oklahoma, USA.</title>
        <authorList>
            <person name="Youssef N.H."/>
            <person name="Yadav A."/>
            <person name="Elshahed M.S."/>
        </authorList>
    </citation>
    <scope>NUCLEOTIDE SEQUENCE [LARGE SCALE GENOMIC DNA]</scope>
    <source>
        <strain evidence="2">ARYD1</strain>
    </source>
</reference>
<dbReference type="InterPro" id="IPR012902">
    <property type="entry name" value="N_methyl_site"/>
</dbReference>
<comment type="caution">
    <text evidence="2">The sequence shown here is derived from an EMBL/GenBank/DDBJ whole genome shotgun (WGS) entry which is preliminary data.</text>
</comment>
<evidence type="ECO:0000256" key="1">
    <source>
        <dbReference type="SAM" id="Phobius"/>
    </source>
</evidence>
<feature type="transmembrane region" description="Helical" evidence="1">
    <location>
        <begin position="23"/>
        <end position="41"/>
    </location>
</feature>
<name>A0A5D0MNG3_FLESI</name>
<dbReference type="SUPFAM" id="SSF54523">
    <property type="entry name" value="Pili subunits"/>
    <property type="match status" value="1"/>
</dbReference>
<dbReference type="Pfam" id="PF07963">
    <property type="entry name" value="N_methyl"/>
    <property type="match status" value="1"/>
</dbReference>
<feature type="non-terminal residue" evidence="2">
    <location>
        <position position="87"/>
    </location>
</feature>
<dbReference type="EMBL" id="VSIV01000186">
    <property type="protein sequence ID" value="TYB33153.1"/>
    <property type="molecule type" value="Genomic_DNA"/>
</dbReference>
<evidence type="ECO:0000313" key="3">
    <source>
        <dbReference type="Proteomes" id="UP000323337"/>
    </source>
</evidence>
<keyword evidence="1" id="KW-0472">Membrane</keyword>
<accession>A0A5D0MNG3</accession>
<dbReference type="Proteomes" id="UP000323337">
    <property type="component" value="Unassembled WGS sequence"/>
</dbReference>
<dbReference type="AlphaFoldDB" id="A0A5D0MNG3"/>
<evidence type="ECO:0000313" key="2">
    <source>
        <dbReference type="EMBL" id="TYB33153.1"/>
    </source>
</evidence>
<proteinExistence type="predicted"/>
<keyword evidence="1" id="KW-0812">Transmembrane</keyword>
<protein>
    <submittedName>
        <fullName evidence="2">Prepilin-type N-terminal cleavage/methylation domain-containing protein</fullName>
    </submittedName>
</protein>
<dbReference type="RefSeq" id="WP_303701331.1">
    <property type="nucleotide sequence ID" value="NZ_VSIV01000186.1"/>
</dbReference>
<dbReference type="InterPro" id="IPR045584">
    <property type="entry name" value="Pilin-like"/>
</dbReference>
<gene>
    <name evidence="2" type="ORF">FXF49_07780</name>
</gene>